<name>A0A6J2SW03_DROHY</name>
<dbReference type="RefSeq" id="XP_030080350.1">
    <property type="nucleotide sequence ID" value="XM_030224490.1"/>
</dbReference>
<dbReference type="AlphaFoldDB" id="A0A6J2SW03"/>
<evidence type="ECO:0000256" key="1">
    <source>
        <dbReference type="SAM" id="SignalP"/>
    </source>
</evidence>
<keyword evidence="2" id="KW-1185">Reference proteome</keyword>
<gene>
    <name evidence="3" type="primary">LOC115483214</name>
</gene>
<protein>
    <submittedName>
        <fullName evidence="3">Uncharacterized protein LOC115483214</fullName>
    </submittedName>
</protein>
<organism evidence="2 3">
    <name type="scientific">Drosophila hydei</name>
    <name type="common">Fruit fly</name>
    <dbReference type="NCBI Taxonomy" id="7224"/>
    <lineage>
        <taxon>Eukaryota</taxon>
        <taxon>Metazoa</taxon>
        <taxon>Ecdysozoa</taxon>
        <taxon>Arthropoda</taxon>
        <taxon>Hexapoda</taxon>
        <taxon>Insecta</taxon>
        <taxon>Pterygota</taxon>
        <taxon>Neoptera</taxon>
        <taxon>Endopterygota</taxon>
        <taxon>Diptera</taxon>
        <taxon>Brachycera</taxon>
        <taxon>Muscomorpha</taxon>
        <taxon>Ephydroidea</taxon>
        <taxon>Drosophilidae</taxon>
        <taxon>Drosophila</taxon>
    </lineage>
</organism>
<dbReference type="GeneID" id="115483214"/>
<dbReference type="OMA" id="RIAEECC"/>
<proteinExistence type="predicted"/>
<dbReference type="KEGG" id="dhe:115483214"/>
<reference evidence="3" key="1">
    <citation type="submission" date="2025-08" db="UniProtKB">
        <authorList>
            <consortium name="RefSeq"/>
        </authorList>
    </citation>
    <scope>IDENTIFICATION</scope>
    <source>
        <strain evidence="3">15085-1641.00</strain>
        <tissue evidence="3">Whole body</tissue>
    </source>
</reference>
<dbReference type="OrthoDB" id="7821746at2759"/>
<feature type="signal peptide" evidence="1">
    <location>
        <begin position="1"/>
        <end position="20"/>
    </location>
</feature>
<evidence type="ECO:0000313" key="3">
    <source>
        <dbReference type="RefSeq" id="XP_030080350.1"/>
    </source>
</evidence>
<sequence length="99" mass="11120">MKSLQIILVAMLGLMLFANAMRLRPHTCKARTTVGPQLMKLSKNLTRMQRLSLADNCKGIGMKCRIAEECCTLQCVMESQRCIDYIAPNDIPAKNIYGE</sequence>
<feature type="chain" id="PRO_5026737653" evidence="1">
    <location>
        <begin position="21"/>
        <end position="99"/>
    </location>
</feature>
<accession>A0A6J2SW03</accession>
<keyword evidence="1" id="KW-0732">Signal</keyword>
<evidence type="ECO:0000313" key="2">
    <source>
        <dbReference type="Proteomes" id="UP000504633"/>
    </source>
</evidence>
<dbReference type="Proteomes" id="UP000504633">
    <property type="component" value="Unplaced"/>
</dbReference>